<dbReference type="PANTHER" id="PTHR36738">
    <property type="entry name" value="EXPRESSED PROTEIN"/>
    <property type="match status" value="1"/>
</dbReference>
<keyword evidence="1" id="KW-0812">Transmembrane</keyword>
<evidence type="ECO:0000256" key="1">
    <source>
        <dbReference type="SAM" id="Phobius"/>
    </source>
</evidence>
<keyword evidence="1" id="KW-0472">Membrane</keyword>
<dbReference type="AlphaFoldDB" id="A0AAX4P7P3"/>
<evidence type="ECO:0000313" key="2">
    <source>
        <dbReference type="EMBL" id="WZN62042.1"/>
    </source>
</evidence>
<keyword evidence="3" id="KW-1185">Reference proteome</keyword>
<sequence>MRVLAKCATRPAPLASASARVPRSPALPVRSKSAARAVVARASSGDQAGEQDALKTSAALVGGGLAASAALVGSHALVDPLTSYFNAVGVPVINFLSPPEFVIHWFHAINMSVVLFAMGGYGTYLGFKVRAGEGNEEAFGGELARELHPKLMAGMTFFFFLGGQGGLVFTLMEKRPLLESPHAISALAGLGLLGMQGVLGATMKGKPEARALHTYLGSGIMALLVAHAGLGLANGLSF</sequence>
<name>A0AAX4P7P3_9CHLO</name>
<feature type="transmembrane region" description="Helical" evidence="1">
    <location>
        <begin position="105"/>
        <end position="127"/>
    </location>
</feature>
<accession>A0AAX4P7P3</accession>
<reference evidence="2 3" key="1">
    <citation type="submission" date="2024-03" db="EMBL/GenBank/DDBJ databases">
        <title>Complete genome sequence of the green alga Chloropicon roscoffensis RCC1871.</title>
        <authorList>
            <person name="Lemieux C."/>
            <person name="Pombert J.-F."/>
            <person name="Otis C."/>
            <person name="Turmel M."/>
        </authorList>
    </citation>
    <scope>NUCLEOTIDE SEQUENCE [LARGE SCALE GENOMIC DNA]</scope>
    <source>
        <strain evidence="2 3">RCC1871</strain>
    </source>
</reference>
<dbReference type="Proteomes" id="UP001472866">
    <property type="component" value="Chromosome 05"/>
</dbReference>
<dbReference type="EMBL" id="CP151505">
    <property type="protein sequence ID" value="WZN62042.1"/>
    <property type="molecule type" value="Genomic_DNA"/>
</dbReference>
<evidence type="ECO:0000313" key="3">
    <source>
        <dbReference type="Proteomes" id="UP001472866"/>
    </source>
</evidence>
<feature type="transmembrane region" description="Helical" evidence="1">
    <location>
        <begin position="151"/>
        <end position="171"/>
    </location>
</feature>
<gene>
    <name evidence="2" type="ORF">HKI87_05g35780</name>
</gene>
<organism evidence="2 3">
    <name type="scientific">Chloropicon roscoffensis</name>
    <dbReference type="NCBI Taxonomy" id="1461544"/>
    <lineage>
        <taxon>Eukaryota</taxon>
        <taxon>Viridiplantae</taxon>
        <taxon>Chlorophyta</taxon>
        <taxon>Chloropicophyceae</taxon>
        <taxon>Chloropicales</taxon>
        <taxon>Chloropicaceae</taxon>
        <taxon>Chloropicon</taxon>
    </lineage>
</organism>
<proteinExistence type="predicted"/>
<feature type="transmembrane region" description="Helical" evidence="1">
    <location>
        <begin position="183"/>
        <end position="203"/>
    </location>
</feature>
<dbReference type="PANTHER" id="PTHR36738:SF1">
    <property type="entry name" value="EXPRESSED PROTEIN"/>
    <property type="match status" value="1"/>
</dbReference>
<dbReference type="GO" id="GO:0016020">
    <property type="term" value="C:membrane"/>
    <property type="evidence" value="ECO:0007669"/>
    <property type="project" value="TreeGrafter"/>
</dbReference>
<feature type="transmembrane region" description="Helical" evidence="1">
    <location>
        <begin position="215"/>
        <end position="236"/>
    </location>
</feature>
<keyword evidence="1" id="KW-1133">Transmembrane helix</keyword>
<dbReference type="InterPro" id="IPR025067">
    <property type="entry name" value="DUF4079"/>
</dbReference>
<dbReference type="Pfam" id="PF13301">
    <property type="entry name" value="DUF4079"/>
    <property type="match status" value="1"/>
</dbReference>
<protein>
    <submittedName>
        <fullName evidence="2">DUF4079 domain-containing protein</fullName>
    </submittedName>
</protein>
<feature type="transmembrane region" description="Helical" evidence="1">
    <location>
        <begin position="58"/>
        <end position="78"/>
    </location>
</feature>